<dbReference type="PANTHER" id="PTHR45790:SF3">
    <property type="entry name" value="S-ADENOSYL-L-METHIONINE-DEPENDENT UROPORPHYRINOGEN III METHYLTRANSFERASE, CHLOROPLASTIC"/>
    <property type="match status" value="1"/>
</dbReference>
<dbReference type="Pfam" id="PF00590">
    <property type="entry name" value="TP_methylase"/>
    <property type="match status" value="1"/>
</dbReference>
<dbReference type="Gene3D" id="3.40.1010.10">
    <property type="entry name" value="Cobalt-precorrin-4 Transmethylase, Domain 1"/>
    <property type="match status" value="1"/>
</dbReference>
<dbReference type="PANTHER" id="PTHR45790">
    <property type="entry name" value="SIROHEME SYNTHASE-RELATED"/>
    <property type="match status" value="1"/>
</dbReference>
<comment type="caution">
    <text evidence="9">The sequence shown here is derived from an EMBL/GenBank/DDBJ whole genome shotgun (WGS) entry which is preliminary data.</text>
</comment>
<keyword evidence="4" id="KW-0949">S-adenosyl-L-methionine</keyword>
<evidence type="ECO:0000256" key="1">
    <source>
        <dbReference type="ARBA" id="ARBA00012162"/>
    </source>
</evidence>
<keyword evidence="5" id="KW-0627">Porphyrin biosynthesis</keyword>
<dbReference type="EC" id="2.1.1.107" evidence="1"/>
<dbReference type="RefSeq" id="WP_380705633.1">
    <property type="nucleotide sequence ID" value="NZ_JBHSAP010000018.1"/>
</dbReference>
<evidence type="ECO:0000313" key="10">
    <source>
        <dbReference type="Proteomes" id="UP001595843"/>
    </source>
</evidence>
<dbReference type="CDD" id="cd06578">
    <property type="entry name" value="HemD"/>
    <property type="match status" value="1"/>
</dbReference>
<protein>
    <recommendedName>
        <fullName evidence="1">uroporphyrinogen-III C-methyltransferase</fullName>
        <ecNumber evidence="1">2.1.1.107</ecNumber>
    </recommendedName>
</protein>
<keyword evidence="3 6" id="KW-0808">Transferase</keyword>
<dbReference type="EMBL" id="JBHSAP010000018">
    <property type="protein sequence ID" value="MFC4077796.1"/>
    <property type="molecule type" value="Genomic_DNA"/>
</dbReference>
<evidence type="ECO:0000256" key="2">
    <source>
        <dbReference type="ARBA" id="ARBA00022603"/>
    </source>
</evidence>
<keyword evidence="10" id="KW-1185">Reference proteome</keyword>
<dbReference type="InterPro" id="IPR014777">
    <property type="entry name" value="4pyrrole_Mease_sub1"/>
</dbReference>
<dbReference type="Pfam" id="PF02602">
    <property type="entry name" value="HEM4"/>
    <property type="match status" value="1"/>
</dbReference>
<sequence>MEKGFVFIVGAGPGAPGLITVKGKEALEMADVVLYDRLVSPRLLESVPDHCEKIDVGKRPSSNRWTQQEINRTLVQKAGEGKTVVRLKGGDPFVFGRGGEEAATLVQAGVPFDVIPGISSVTAVPAYAGIPVTHRDYNSSFAVVTGHERPDKKEPSVKWKHLAKGPETLVILMGVSNLDYICEQLIQYGRSPETPVALVRWGSRIDQETLTGTLSDIAERVIIHSFKSPAVIIVGEVVRERERLSWYEPKPLFGTRILVPRTRQGPSVLSKTIEFLGGEAVEFPVACIRPTEGFLQEMSREHSWDWLLFSHVSAVDAFFRALGELEKDIRAWAGVKVAAIGDKTAKALQEKGVCVESFAADDRVETLLEAMEERIAPGEEVLLLRGRSRRDELAESLRQVGCRVTETKAFGAQTVFGQSKEAIRLLLDRKADWIAFASSSTVRHFSEVLRLERPDGEELLHSIQIACIGPETAQAAGESGMRVDVEANPHTVEGLVEGISRWLPEPKEALAGLAD</sequence>
<dbReference type="InterPro" id="IPR014776">
    <property type="entry name" value="4pyrrole_Mease_sub2"/>
</dbReference>
<dbReference type="NCBIfam" id="TIGR01469">
    <property type="entry name" value="cobA_cysG_Cterm"/>
    <property type="match status" value="1"/>
</dbReference>
<dbReference type="SUPFAM" id="SSF69618">
    <property type="entry name" value="HemD-like"/>
    <property type="match status" value="1"/>
</dbReference>
<comment type="similarity">
    <text evidence="6">Belongs to the precorrin methyltransferase family.</text>
</comment>
<dbReference type="CDD" id="cd11642">
    <property type="entry name" value="SUMT"/>
    <property type="match status" value="1"/>
</dbReference>
<dbReference type="PROSITE" id="PS00839">
    <property type="entry name" value="SUMT_1"/>
    <property type="match status" value="1"/>
</dbReference>
<organism evidence="9 10">
    <name type="scientific">Salinithrix halophila</name>
    <dbReference type="NCBI Taxonomy" id="1485204"/>
    <lineage>
        <taxon>Bacteria</taxon>
        <taxon>Bacillati</taxon>
        <taxon>Bacillota</taxon>
        <taxon>Bacilli</taxon>
        <taxon>Bacillales</taxon>
        <taxon>Thermoactinomycetaceae</taxon>
        <taxon>Salinithrix</taxon>
    </lineage>
</organism>
<feature type="domain" description="Tetrapyrrole biosynthesis uroporphyrinogen III synthase" evidence="8">
    <location>
        <begin position="268"/>
        <end position="497"/>
    </location>
</feature>
<dbReference type="InterPro" id="IPR000878">
    <property type="entry name" value="4pyrrol_Mease"/>
</dbReference>
<name>A0ABV8JFR5_9BACL</name>
<keyword evidence="2 6" id="KW-0489">Methyltransferase</keyword>
<proteinExistence type="inferred from homology"/>
<dbReference type="GO" id="GO:0004851">
    <property type="term" value="F:uroporphyrin-III C-methyltransferase activity"/>
    <property type="evidence" value="ECO:0007669"/>
    <property type="project" value="UniProtKB-EC"/>
</dbReference>
<dbReference type="SUPFAM" id="SSF53790">
    <property type="entry name" value="Tetrapyrrole methylase"/>
    <property type="match status" value="1"/>
</dbReference>
<dbReference type="PROSITE" id="PS00840">
    <property type="entry name" value="SUMT_2"/>
    <property type="match status" value="1"/>
</dbReference>
<dbReference type="InterPro" id="IPR003043">
    <property type="entry name" value="Uropor_MeTrfase_CS"/>
</dbReference>
<accession>A0ABV8JFR5</accession>
<dbReference type="InterPro" id="IPR035996">
    <property type="entry name" value="4pyrrol_Methylase_sf"/>
</dbReference>
<evidence type="ECO:0000259" key="8">
    <source>
        <dbReference type="Pfam" id="PF02602"/>
    </source>
</evidence>
<dbReference type="InterPro" id="IPR003754">
    <property type="entry name" value="4pyrrol_synth_uPrphyn_synth"/>
</dbReference>
<evidence type="ECO:0000256" key="3">
    <source>
        <dbReference type="ARBA" id="ARBA00022679"/>
    </source>
</evidence>
<dbReference type="NCBIfam" id="NF004790">
    <property type="entry name" value="PRK06136.1"/>
    <property type="match status" value="1"/>
</dbReference>
<dbReference type="InterPro" id="IPR036108">
    <property type="entry name" value="4pyrrol_syn_uPrphyn_synt_sf"/>
</dbReference>
<feature type="domain" description="Tetrapyrrole methylase" evidence="7">
    <location>
        <begin position="6"/>
        <end position="217"/>
    </location>
</feature>
<dbReference type="InterPro" id="IPR050161">
    <property type="entry name" value="Siro_Cobalamin_biosynth"/>
</dbReference>
<evidence type="ECO:0000313" key="9">
    <source>
        <dbReference type="EMBL" id="MFC4077796.1"/>
    </source>
</evidence>
<dbReference type="Proteomes" id="UP001595843">
    <property type="component" value="Unassembled WGS sequence"/>
</dbReference>
<evidence type="ECO:0000259" key="7">
    <source>
        <dbReference type="Pfam" id="PF00590"/>
    </source>
</evidence>
<evidence type="ECO:0000256" key="5">
    <source>
        <dbReference type="ARBA" id="ARBA00023244"/>
    </source>
</evidence>
<dbReference type="InterPro" id="IPR006366">
    <property type="entry name" value="CobA/CysG_C"/>
</dbReference>
<dbReference type="Gene3D" id="3.30.950.10">
    <property type="entry name" value="Methyltransferase, Cobalt-precorrin-4 Transmethylase, Domain 2"/>
    <property type="match status" value="1"/>
</dbReference>
<evidence type="ECO:0000256" key="4">
    <source>
        <dbReference type="ARBA" id="ARBA00022691"/>
    </source>
</evidence>
<reference evidence="10" key="1">
    <citation type="journal article" date="2019" name="Int. J. Syst. Evol. Microbiol.">
        <title>The Global Catalogue of Microorganisms (GCM) 10K type strain sequencing project: providing services to taxonomists for standard genome sequencing and annotation.</title>
        <authorList>
            <consortium name="The Broad Institute Genomics Platform"/>
            <consortium name="The Broad Institute Genome Sequencing Center for Infectious Disease"/>
            <person name="Wu L."/>
            <person name="Ma J."/>
        </authorList>
    </citation>
    <scope>NUCLEOTIDE SEQUENCE [LARGE SCALE GENOMIC DNA]</scope>
    <source>
        <strain evidence="10">IBRC-M 10813</strain>
    </source>
</reference>
<dbReference type="GO" id="GO:0032259">
    <property type="term" value="P:methylation"/>
    <property type="evidence" value="ECO:0007669"/>
    <property type="project" value="UniProtKB-KW"/>
</dbReference>
<dbReference type="Gene3D" id="3.40.50.10090">
    <property type="match status" value="2"/>
</dbReference>
<evidence type="ECO:0000256" key="6">
    <source>
        <dbReference type="RuleBase" id="RU003960"/>
    </source>
</evidence>
<gene>
    <name evidence="9" type="primary">cobA</name>
    <name evidence="9" type="ORF">ACFOUO_13415</name>
</gene>